<name>A0AAW1GZ90_SAPOF</name>
<sequence length="246" mass="28370">MKSVVTYEGYVVNGFRFHTKRRQRSRKTQNSGVIVKGDVESAEKDFYGVLDEVIILEYGALKNRTSPSIVLFKCRWFDVYDEGRGIRKDKFGAVLVNVTRMLKTNESFALAFQIEQVFYVAAHNQPQWRYVIKTNPRNYFDFPNDEDIDVSESLWNHVATETLNQRDDDVLELLESEIPLVRNDVEANLVVTENVTGDGFIIDDEEEEDEEEDEELSDMDSDSSSSLPELDDNLEDADYKSDSSFE</sequence>
<protein>
    <recommendedName>
        <fullName evidence="2">DUF4216 domain-containing protein</fullName>
    </recommendedName>
</protein>
<keyword evidence="4" id="KW-1185">Reference proteome</keyword>
<dbReference type="EMBL" id="JBDFQZ010000014">
    <property type="protein sequence ID" value="KAK9667027.1"/>
    <property type="molecule type" value="Genomic_DNA"/>
</dbReference>
<evidence type="ECO:0000313" key="4">
    <source>
        <dbReference type="Proteomes" id="UP001443914"/>
    </source>
</evidence>
<dbReference type="AlphaFoldDB" id="A0AAW1GZ90"/>
<dbReference type="Pfam" id="PF13952">
    <property type="entry name" value="DUF4216"/>
    <property type="match status" value="1"/>
</dbReference>
<dbReference type="PANTHER" id="PTHR48258">
    <property type="entry name" value="DUF4218 DOMAIN-CONTAINING PROTEIN-RELATED"/>
    <property type="match status" value="1"/>
</dbReference>
<evidence type="ECO:0000259" key="2">
    <source>
        <dbReference type="Pfam" id="PF13952"/>
    </source>
</evidence>
<feature type="compositionally biased region" description="Acidic residues" evidence="1">
    <location>
        <begin position="201"/>
        <end position="221"/>
    </location>
</feature>
<feature type="compositionally biased region" description="Basic and acidic residues" evidence="1">
    <location>
        <begin position="237"/>
        <end position="246"/>
    </location>
</feature>
<evidence type="ECO:0000256" key="1">
    <source>
        <dbReference type="SAM" id="MobiDB-lite"/>
    </source>
</evidence>
<dbReference type="PANTHER" id="PTHR48258:SF3">
    <property type="entry name" value="FK506-BINDING PROTEIN 4-LIKE ISOFORM X1"/>
    <property type="match status" value="1"/>
</dbReference>
<gene>
    <name evidence="3" type="ORF">RND81_14G227400</name>
</gene>
<reference evidence="3" key="1">
    <citation type="submission" date="2024-03" db="EMBL/GenBank/DDBJ databases">
        <title>WGS assembly of Saponaria officinalis var. Norfolk2.</title>
        <authorList>
            <person name="Jenkins J."/>
            <person name="Shu S."/>
            <person name="Grimwood J."/>
            <person name="Barry K."/>
            <person name="Goodstein D."/>
            <person name="Schmutz J."/>
            <person name="Leebens-Mack J."/>
            <person name="Osbourn A."/>
        </authorList>
    </citation>
    <scope>NUCLEOTIDE SEQUENCE [LARGE SCALE GENOMIC DNA]</scope>
    <source>
        <strain evidence="3">JIC</strain>
    </source>
</reference>
<feature type="region of interest" description="Disordered" evidence="1">
    <location>
        <begin position="196"/>
        <end position="246"/>
    </location>
</feature>
<feature type="domain" description="DUF4216" evidence="2">
    <location>
        <begin position="67"/>
        <end position="130"/>
    </location>
</feature>
<evidence type="ECO:0000313" key="3">
    <source>
        <dbReference type="EMBL" id="KAK9667027.1"/>
    </source>
</evidence>
<dbReference type="InterPro" id="IPR025312">
    <property type="entry name" value="DUF4216"/>
</dbReference>
<dbReference type="Proteomes" id="UP001443914">
    <property type="component" value="Unassembled WGS sequence"/>
</dbReference>
<proteinExistence type="predicted"/>
<comment type="caution">
    <text evidence="3">The sequence shown here is derived from an EMBL/GenBank/DDBJ whole genome shotgun (WGS) entry which is preliminary data.</text>
</comment>
<accession>A0AAW1GZ90</accession>
<organism evidence="3 4">
    <name type="scientific">Saponaria officinalis</name>
    <name type="common">Common soapwort</name>
    <name type="synonym">Lychnis saponaria</name>
    <dbReference type="NCBI Taxonomy" id="3572"/>
    <lineage>
        <taxon>Eukaryota</taxon>
        <taxon>Viridiplantae</taxon>
        <taxon>Streptophyta</taxon>
        <taxon>Embryophyta</taxon>
        <taxon>Tracheophyta</taxon>
        <taxon>Spermatophyta</taxon>
        <taxon>Magnoliopsida</taxon>
        <taxon>eudicotyledons</taxon>
        <taxon>Gunneridae</taxon>
        <taxon>Pentapetalae</taxon>
        <taxon>Caryophyllales</taxon>
        <taxon>Caryophyllaceae</taxon>
        <taxon>Caryophylleae</taxon>
        <taxon>Saponaria</taxon>
    </lineage>
</organism>